<dbReference type="EMBL" id="QNSB01000005">
    <property type="protein sequence ID" value="RBP71583.1"/>
    <property type="molecule type" value="Genomic_DNA"/>
</dbReference>
<dbReference type="Proteomes" id="UP000253509">
    <property type="component" value="Unassembled WGS sequence"/>
</dbReference>
<evidence type="ECO:0000313" key="3">
    <source>
        <dbReference type="Proteomes" id="UP000253509"/>
    </source>
</evidence>
<keyword evidence="3" id="KW-1185">Reference proteome</keyword>
<evidence type="ECO:0000256" key="1">
    <source>
        <dbReference type="SAM" id="Phobius"/>
    </source>
</evidence>
<accession>A0A366IIA8</accession>
<comment type="caution">
    <text evidence="2">The sequence shown here is derived from an EMBL/GenBank/DDBJ whole genome shotgun (WGS) entry which is preliminary data.</text>
</comment>
<feature type="transmembrane region" description="Helical" evidence="1">
    <location>
        <begin position="74"/>
        <end position="94"/>
    </location>
</feature>
<dbReference type="AlphaFoldDB" id="A0A366IIA8"/>
<keyword evidence="1" id="KW-0812">Transmembrane</keyword>
<feature type="transmembrane region" description="Helical" evidence="1">
    <location>
        <begin position="133"/>
        <end position="153"/>
    </location>
</feature>
<sequence length="229" mass="23798">METGRPSSSRERIGATLLVLSAILIPVQIVVAAAWPSGYSLTDHAISDLGVTTCGEFSEQGHRLRTVCSPLHPLFNAGMVLSGALILAGALLTVDHWRSRLGGVGMAFLGLSGLGVVGAGLAPWDVSPDVHDLAALVQAAAQWVAMICVAVVAGRCALRWLTIAALGLSLLGFVGFILAVDGLDIPLVGFGGAERLSFDTLTVWVAVLGVVILERTRRASRAQRIASLG</sequence>
<protein>
    <submittedName>
        <fullName evidence="2">Putative membrane protein</fullName>
    </submittedName>
</protein>
<feature type="transmembrane region" description="Helical" evidence="1">
    <location>
        <begin position="12"/>
        <end position="35"/>
    </location>
</feature>
<reference evidence="2 3" key="1">
    <citation type="submission" date="2018-06" db="EMBL/GenBank/DDBJ databases">
        <title>Freshwater and sediment microbial communities from various areas in North America, analyzing microbe dynamics in response to fracking.</title>
        <authorList>
            <person name="Lamendella R."/>
        </authorList>
    </citation>
    <scope>NUCLEOTIDE SEQUENCE [LARGE SCALE GENOMIC DNA]</scope>
    <source>
        <strain evidence="2 3">3b_TX</strain>
    </source>
</reference>
<evidence type="ECO:0000313" key="2">
    <source>
        <dbReference type="EMBL" id="RBP71583.1"/>
    </source>
</evidence>
<dbReference type="Pfam" id="PF06197">
    <property type="entry name" value="DUF998"/>
    <property type="match status" value="1"/>
</dbReference>
<feature type="transmembrane region" description="Helical" evidence="1">
    <location>
        <begin position="160"/>
        <end position="180"/>
    </location>
</feature>
<keyword evidence="1" id="KW-1133">Transmembrane helix</keyword>
<gene>
    <name evidence="2" type="ORF">DFO65_105188</name>
</gene>
<dbReference type="InterPro" id="IPR009339">
    <property type="entry name" value="DUF998"/>
</dbReference>
<feature type="transmembrane region" description="Helical" evidence="1">
    <location>
        <begin position="101"/>
        <end position="121"/>
    </location>
</feature>
<dbReference type="RefSeq" id="WP_113904083.1">
    <property type="nucleotide sequence ID" value="NZ_QNSB01000005.1"/>
</dbReference>
<name>A0A366IIA8_9MICO</name>
<feature type="transmembrane region" description="Helical" evidence="1">
    <location>
        <begin position="196"/>
        <end position="213"/>
    </location>
</feature>
<organism evidence="2 3">
    <name type="scientific">Brevibacterium celere</name>
    <dbReference type="NCBI Taxonomy" id="225845"/>
    <lineage>
        <taxon>Bacteria</taxon>
        <taxon>Bacillati</taxon>
        <taxon>Actinomycetota</taxon>
        <taxon>Actinomycetes</taxon>
        <taxon>Micrococcales</taxon>
        <taxon>Brevibacteriaceae</taxon>
        <taxon>Brevibacterium</taxon>
    </lineage>
</organism>
<keyword evidence="1" id="KW-0472">Membrane</keyword>
<proteinExistence type="predicted"/>